<dbReference type="Pfam" id="PF14237">
    <property type="entry name" value="GYF_2"/>
    <property type="match status" value="1"/>
</dbReference>
<feature type="domain" description="GYF" evidence="3">
    <location>
        <begin position="93"/>
        <end position="148"/>
    </location>
</feature>
<dbReference type="SUPFAM" id="SSF55277">
    <property type="entry name" value="GYF domain"/>
    <property type="match status" value="1"/>
</dbReference>
<feature type="transmembrane region" description="Helical" evidence="2">
    <location>
        <begin position="213"/>
        <end position="234"/>
    </location>
</feature>
<dbReference type="Proteomes" id="UP000320176">
    <property type="component" value="Unassembled WGS sequence"/>
</dbReference>
<evidence type="ECO:0000259" key="3">
    <source>
        <dbReference type="PROSITE" id="PS50829"/>
    </source>
</evidence>
<keyword evidence="5" id="KW-1185">Reference proteome</keyword>
<feature type="compositionally biased region" description="Low complexity" evidence="1">
    <location>
        <begin position="64"/>
        <end position="79"/>
    </location>
</feature>
<name>A0A5C6A022_9BACT</name>
<dbReference type="InterPro" id="IPR035445">
    <property type="entry name" value="GYF-like_dom_sf"/>
</dbReference>
<feature type="region of interest" description="Disordered" evidence="1">
    <location>
        <begin position="155"/>
        <end position="190"/>
    </location>
</feature>
<protein>
    <recommendedName>
        <fullName evidence="3">GYF domain-containing protein</fullName>
    </recommendedName>
</protein>
<evidence type="ECO:0000313" key="4">
    <source>
        <dbReference type="EMBL" id="TWT92745.1"/>
    </source>
</evidence>
<dbReference type="PROSITE" id="PS50829">
    <property type="entry name" value="GYF"/>
    <property type="match status" value="1"/>
</dbReference>
<dbReference type="RefSeq" id="WP_146523044.1">
    <property type="nucleotide sequence ID" value="NZ_CP151726.1"/>
</dbReference>
<dbReference type="EMBL" id="SJPN01000010">
    <property type="protein sequence ID" value="TWT92745.1"/>
    <property type="molecule type" value="Genomic_DNA"/>
</dbReference>
<accession>A0A5C6A022</accession>
<gene>
    <name evidence="4" type="ORF">Pla52n_61100</name>
</gene>
<evidence type="ECO:0000313" key="5">
    <source>
        <dbReference type="Proteomes" id="UP000320176"/>
    </source>
</evidence>
<keyword evidence="2" id="KW-0812">Transmembrane</keyword>
<dbReference type="InterPro" id="IPR025640">
    <property type="entry name" value="GYF_2"/>
</dbReference>
<reference evidence="4 5" key="1">
    <citation type="submission" date="2019-02" db="EMBL/GenBank/DDBJ databases">
        <title>Deep-cultivation of Planctomycetes and their phenomic and genomic characterization uncovers novel biology.</title>
        <authorList>
            <person name="Wiegand S."/>
            <person name="Jogler M."/>
            <person name="Boedeker C."/>
            <person name="Pinto D."/>
            <person name="Vollmers J."/>
            <person name="Rivas-Marin E."/>
            <person name="Kohn T."/>
            <person name="Peeters S.H."/>
            <person name="Heuer A."/>
            <person name="Rast P."/>
            <person name="Oberbeckmann S."/>
            <person name="Bunk B."/>
            <person name="Jeske O."/>
            <person name="Meyerdierks A."/>
            <person name="Storesund J.E."/>
            <person name="Kallscheuer N."/>
            <person name="Luecker S."/>
            <person name="Lage O.M."/>
            <person name="Pohl T."/>
            <person name="Merkel B.J."/>
            <person name="Hornburger P."/>
            <person name="Mueller R.-W."/>
            <person name="Bruemmer F."/>
            <person name="Labrenz M."/>
            <person name="Spormann A.M."/>
            <person name="Op Den Camp H."/>
            <person name="Overmann J."/>
            <person name="Amann R."/>
            <person name="Jetten M.S.M."/>
            <person name="Mascher T."/>
            <person name="Medema M.H."/>
            <person name="Devos D.P."/>
            <person name="Kaster A.-K."/>
            <person name="Ovreas L."/>
            <person name="Rohde M."/>
            <person name="Galperin M.Y."/>
            <person name="Jogler C."/>
        </authorList>
    </citation>
    <scope>NUCLEOTIDE SEQUENCE [LARGE SCALE GENOMIC DNA]</scope>
    <source>
        <strain evidence="4 5">Pla52n</strain>
    </source>
</reference>
<dbReference type="InterPro" id="IPR003169">
    <property type="entry name" value="GYF"/>
</dbReference>
<proteinExistence type="predicted"/>
<evidence type="ECO:0000256" key="2">
    <source>
        <dbReference type="SAM" id="Phobius"/>
    </source>
</evidence>
<organism evidence="4 5">
    <name type="scientific">Stieleria varia</name>
    <dbReference type="NCBI Taxonomy" id="2528005"/>
    <lineage>
        <taxon>Bacteria</taxon>
        <taxon>Pseudomonadati</taxon>
        <taxon>Planctomycetota</taxon>
        <taxon>Planctomycetia</taxon>
        <taxon>Pirellulales</taxon>
        <taxon>Pirellulaceae</taxon>
        <taxon>Stieleria</taxon>
    </lineage>
</organism>
<comment type="caution">
    <text evidence="4">The sequence shown here is derived from an EMBL/GenBank/DDBJ whole genome shotgun (WGS) entry which is preliminary data.</text>
</comment>
<evidence type="ECO:0000256" key="1">
    <source>
        <dbReference type="SAM" id="MobiDB-lite"/>
    </source>
</evidence>
<dbReference type="OrthoDB" id="292769at2"/>
<keyword evidence="2" id="KW-1133">Transmembrane helix</keyword>
<sequence>MGIHFACHACGKALNIKQELAGKRGICPACRVRFRIPLRDAATSQPADPSDHGTGDVTSRQPASKQSQTETSSTQRASSHPISSLELLSGDPTANWYVRPPSGGQYGPATGDVLQQWIDEGRVATKSLLWRDGWPQWREASEVLPELAQALPSAGETFGYEDTPFSRRSSSRPQKKVTENPLNRPIEDESQVQRLSGANDLGKTRRERTAKRGMMIAGLASVAIVLLVVLIVVATRG</sequence>
<keyword evidence="2" id="KW-0472">Membrane</keyword>
<feature type="region of interest" description="Disordered" evidence="1">
    <location>
        <begin position="41"/>
        <end position="85"/>
    </location>
</feature>
<dbReference type="AlphaFoldDB" id="A0A5C6A022"/>